<dbReference type="PRINTS" id="PR00081">
    <property type="entry name" value="GDHRDH"/>
</dbReference>
<dbReference type="PROSITE" id="PS00463">
    <property type="entry name" value="ZN2_CY6_FUNGAL_1"/>
    <property type="match status" value="1"/>
</dbReference>
<reference evidence="7" key="1">
    <citation type="submission" date="2019-05" db="EMBL/GenBank/DDBJ databases">
        <authorList>
            <person name="Piombo E."/>
        </authorList>
    </citation>
    <scope>NUCLEOTIDE SEQUENCE</scope>
    <source>
        <strain evidence="7">C2S</strain>
    </source>
</reference>
<evidence type="ECO:0000313" key="7">
    <source>
        <dbReference type="EMBL" id="VTT64462.1"/>
    </source>
</evidence>
<dbReference type="InterPro" id="IPR021858">
    <property type="entry name" value="Fun_TF"/>
</dbReference>
<accession>A0A9Q9RMD7</accession>
<dbReference type="CDD" id="cd05233">
    <property type="entry name" value="SDR_c"/>
    <property type="match status" value="1"/>
</dbReference>
<name>A0A9Q9RMD7_FUSFU</name>
<keyword evidence="2" id="KW-0521">NADP</keyword>
<proteinExistence type="inferred from homology"/>
<dbReference type="InterPro" id="IPR036291">
    <property type="entry name" value="NAD(P)-bd_dom_sf"/>
</dbReference>
<evidence type="ECO:0000256" key="4">
    <source>
        <dbReference type="ARBA" id="ARBA00023027"/>
    </source>
</evidence>
<evidence type="ECO:0000313" key="8">
    <source>
        <dbReference type="Proteomes" id="UP000760494"/>
    </source>
</evidence>
<dbReference type="InterPro" id="IPR001138">
    <property type="entry name" value="Zn2Cys6_DnaBD"/>
</dbReference>
<dbReference type="PROSITE" id="PS50048">
    <property type="entry name" value="ZN2_CY6_FUNGAL_2"/>
    <property type="match status" value="1"/>
</dbReference>
<dbReference type="InterPro" id="IPR020904">
    <property type="entry name" value="Sc_DH/Rdtase_CS"/>
</dbReference>
<protein>
    <recommendedName>
        <fullName evidence="6">Zn(2)-C6 fungal-type domain-containing protein</fullName>
    </recommendedName>
</protein>
<dbReference type="GO" id="GO:0000981">
    <property type="term" value="F:DNA-binding transcription factor activity, RNA polymerase II-specific"/>
    <property type="evidence" value="ECO:0007669"/>
    <property type="project" value="InterPro"/>
</dbReference>
<keyword evidence="5" id="KW-0539">Nucleus</keyword>
<keyword evidence="3" id="KW-0560">Oxidoreductase</keyword>
<dbReference type="AlphaFoldDB" id="A0A9Q9RMD7"/>
<gene>
    <name evidence="7" type="ORF">C2S_5463</name>
</gene>
<evidence type="ECO:0000256" key="2">
    <source>
        <dbReference type="ARBA" id="ARBA00022857"/>
    </source>
</evidence>
<dbReference type="SUPFAM" id="SSF57701">
    <property type="entry name" value="Zn2/Cys6 DNA-binding domain"/>
    <property type="match status" value="1"/>
</dbReference>
<dbReference type="EMBL" id="CABFJX010000113">
    <property type="protein sequence ID" value="VTT64462.1"/>
    <property type="molecule type" value="Genomic_DNA"/>
</dbReference>
<dbReference type="FunFam" id="3.40.50.720:FF:000084">
    <property type="entry name" value="Short-chain dehydrogenase reductase"/>
    <property type="match status" value="1"/>
</dbReference>
<organism evidence="7 8">
    <name type="scientific">Fusarium fujikuroi</name>
    <name type="common">Bakanae and foot rot disease fungus</name>
    <name type="synonym">Gibberella fujikuroi</name>
    <dbReference type="NCBI Taxonomy" id="5127"/>
    <lineage>
        <taxon>Eukaryota</taxon>
        <taxon>Fungi</taxon>
        <taxon>Dikarya</taxon>
        <taxon>Ascomycota</taxon>
        <taxon>Pezizomycotina</taxon>
        <taxon>Sordariomycetes</taxon>
        <taxon>Hypocreomycetidae</taxon>
        <taxon>Hypocreales</taxon>
        <taxon>Nectriaceae</taxon>
        <taxon>Fusarium</taxon>
        <taxon>Fusarium fujikuroi species complex</taxon>
    </lineage>
</organism>
<dbReference type="InterPro" id="IPR057326">
    <property type="entry name" value="KR_dom"/>
</dbReference>
<dbReference type="GO" id="GO:0008270">
    <property type="term" value="F:zinc ion binding"/>
    <property type="evidence" value="ECO:0007669"/>
    <property type="project" value="InterPro"/>
</dbReference>
<comment type="similarity">
    <text evidence="1">Belongs to the short-chain dehydrogenases/reductases (SDR) family.</text>
</comment>
<dbReference type="Gene3D" id="3.40.50.720">
    <property type="entry name" value="NAD(P)-binding Rossmann-like Domain"/>
    <property type="match status" value="1"/>
</dbReference>
<evidence type="ECO:0000259" key="6">
    <source>
        <dbReference type="PROSITE" id="PS50048"/>
    </source>
</evidence>
<evidence type="ECO:0000256" key="1">
    <source>
        <dbReference type="ARBA" id="ARBA00006484"/>
    </source>
</evidence>
<keyword evidence="4" id="KW-0520">NAD</keyword>
<dbReference type="Gene3D" id="4.10.240.10">
    <property type="entry name" value="Zn(2)-C6 fungal-type DNA-binding domain"/>
    <property type="match status" value="1"/>
</dbReference>
<dbReference type="Pfam" id="PF11951">
    <property type="entry name" value="Fungal_trans_2"/>
    <property type="match status" value="1"/>
</dbReference>
<evidence type="ECO:0000256" key="5">
    <source>
        <dbReference type="ARBA" id="ARBA00023242"/>
    </source>
</evidence>
<dbReference type="Proteomes" id="UP000760494">
    <property type="component" value="Unassembled WGS sequence"/>
</dbReference>
<dbReference type="SMART" id="SM00822">
    <property type="entry name" value="PKS_KR"/>
    <property type="match status" value="1"/>
</dbReference>
<dbReference type="SUPFAM" id="SSF51735">
    <property type="entry name" value="NAD(P)-binding Rossmann-fold domains"/>
    <property type="match status" value="1"/>
</dbReference>
<sequence length="1099" mass="122216">MVASIVEHSRPITILDQVTSRCKVRGEPYQRDDPKDTRSKCALQEPTTDTNWRVSISADCSSLGWDRKVSPGEGLVPITERRGSDWPHLTSPPRLECRCLHLGTLYKWAFPAEKKVSSRRQLLLTMPPFVGKSTAKAKRASGRRTRSFGGCVTCRSRRVKCDEGRPGCSMCKISGLDCGGYSKDIFFDFDDPSSTGVARFRRPLLTEQERERLSEQIAQDVPPELAGWHLSQIDEECERTSTDLQISRGPFGVFRITQQLPSDPLSTSGEIEDDAIEVSQIHAVEEEDQLLLPDFDDDVEVVTSTLDFATGTTPRDAQHQLSGQDNALIPRTDWLKALESFPVSSWLDPGHFDLPDWWDPVAMGTESAVPWMGESASSQKPPSPFARSSTIELGSPKLYLSNLSPSSGSVSPQVDTDIPRDAVLLVKHYATIVLRGLTPYRHSKTPWHVLFLPHVKSCLAALTLGEKMDNASLCAFYGTLSISAFSLGGIHGSTKWLDQGTAYYQKAHFHVCLMLKTAYDIPKTAKYKSILIALLTMVQIAILSGNRDEAEYFFLETEKFIRTKGLNRRKSRKVRLLHHCYVFERLSHESTFTQNTLNLDHRNRVREAIEASGASAFSQDSLSFRLTTWSNLDQEMHKVKGQEEGENDLHLQHPGIWSATLYPEIFGVPELHLFMLSLVIRLAREKEQNQDELINSGLTLKEFMARAKAVERWIKQLHVLRQSIWMVEAPVDPEHQQSVNLLNSLADTMQHALSVYFYRRIYDLDPSMLQKHVLGVRDRLLEFDASDAGMGYGSLRLIWPAFVAACETDDNDIRASFVQWFECAAKRSGLRIFTETKERIEQIWMGRDSTDRQNGYKMASFEGKVIAVTGAGSGMGLATAKLLAERGATISLADINEEALKKAKASLPGDKHIYQVLDVSKSDSVDSWIKTTLDNFGGLHGAVNMAGIIAEPGPLTEYSDEVWDKMFAVNTRGVFNCLRAELRAMSAGASIVSAASVFGQFGAPGHVAYCASKAAVIGLSRTAAKENAHIRVNCVSPGSVSTAMNEHDDEEHIKRSLSGTVQKRRANPVEVARVITFLLSDEASFVTGAVYNVDGGWVC</sequence>
<dbReference type="PANTHER" id="PTHR24321">
    <property type="entry name" value="DEHYDROGENASES, SHORT CHAIN"/>
    <property type="match status" value="1"/>
</dbReference>
<dbReference type="Pfam" id="PF00172">
    <property type="entry name" value="Zn_clus"/>
    <property type="match status" value="1"/>
</dbReference>
<dbReference type="PROSITE" id="PS00061">
    <property type="entry name" value="ADH_SHORT"/>
    <property type="match status" value="1"/>
</dbReference>
<dbReference type="PANTHER" id="PTHR24321:SF8">
    <property type="entry name" value="ESTRADIOL 17-BETA-DEHYDROGENASE 8-RELATED"/>
    <property type="match status" value="1"/>
</dbReference>
<dbReference type="SMART" id="SM00066">
    <property type="entry name" value="GAL4"/>
    <property type="match status" value="1"/>
</dbReference>
<dbReference type="CDD" id="cd00067">
    <property type="entry name" value="GAL4"/>
    <property type="match status" value="1"/>
</dbReference>
<feature type="domain" description="Zn(2)-C6 fungal-type" evidence="6">
    <location>
        <begin position="150"/>
        <end position="178"/>
    </location>
</feature>
<dbReference type="InterPro" id="IPR036864">
    <property type="entry name" value="Zn2-C6_fun-type_DNA-bd_sf"/>
</dbReference>
<dbReference type="InterPro" id="IPR002347">
    <property type="entry name" value="SDR_fam"/>
</dbReference>
<evidence type="ECO:0000256" key="3">
    <source>
        <dbReference type="ARBA" id="ARBA00023002"/>
    </source>
</evidence>
<comment type="caution">
    <text evidence="7">The sequence shown here is derived from an EMBL/GenBank/DDBJ whole genome shotgun (WGS) entry which is preliminary data.</text>
</comment>
<dbReference type="Pfam" id="PF13561">
    <property type="entry name" value="adh_short_C2"/>
    <property type="match status" value="1"/>
</dbReference>
<dbReference type="GO" id="GO:0016491">
    <property type="term" value="F:oxidoreductase activity"/>
    <property type="evidence" value="ECO:0007669"/>
    <property type="project" value="UniProtKB-KW"/>
</dbReference>